<dbReference type="STRING" id="338966.Ppro_2222"/>
<sequence>MKRKLLTSVLLLAVMAAAGVAGAAGSDGHGPRGGCCPKPDEVMAPPPEALLCRMTRRLSLSAEQQTKIRALMIKENENSSKLLSNLAESRKQLRVVEESEAFDETAFRNIASKVAQSEVELTVSRARVRSRINALLTPEQRAEAEKFPPPFRGGRGPAPCCADECGPCHMPPPPCGGEWPRHPDAADEGGW</sequence>
<dbReference type="PANTHER" id="PTHR38102:SF1">
    <property type="entry name" value="PERIPLASMIC CHAPERONE SPY"/>
    <property type="match status" value="1"/>
</dbReference>
<protein>
    <recommendedName>
        <fullName evidence="9">Periplasmic heavy metal sensor</fullName>
    </recommendedName>
</protein>
<feature type="chain" id="PRO_5002632041" description="Periplasmic heavy metal sensor" evidence="6">
    <location>
        <begin position="24"/>
        <end position="191"/>
    </location>
</feature>
<evidence type="ECO:0000313" key="8">
    <source>
        <dbReference type="Proteomes" id="UP000006732"/>
    </source>
</evidence>
<dbReference type="InterPro" id="IPR012899">
    <property type="entry name" value="LTXXQ"/>
</dbReference>
<dbReference type="Proteomes" id="UP000006732">
    <property type="component" value="Chromosome"/>
</dbReference>
<reference evidence="7 8" key="1">
    <citation type="submission" date="2006-10" db="EMBL/GenBank/DDBJ databases">
        <title>Complete sequence of chromosome of Pelobacter propionicus DSM 2379.</title>
        <authorList>
            <consortium name="US DOE Joint Genome Institute"/>
            <person name="Copeland A."/>
            <person name="Lucas S."/>
            <person name="Lapidus A."/>
            <person name="Barry K."/>
            <person name="Detter J.C."/>
            <person name="Glavina del Rio T."/>
            <person name="Hammon N."/>
            <person name="Israni S."/>
            <person name="Dalin E."/>
            <person name="Tice H."/>
            <person name="Pitluck S."/>
            <person name="Saunders E."/>
            <person name="Brettin T."/>
            <person name="Bruce D."/>
            <person name="Han C."/>
            <person name="Tapia R."/>
            <person name="Schmutz J."/>
            <person name="Larimer F."/>
            <person name="Land M."/>
            <person name="Hauser L."/>
            <person name="Kyrpides N."/>
            <person name="Kim E."/>
            <person name="Lovley D."/>
            <person name="Richardson P."/>
        </authorList>
    </citation>
    <scope>NUCLEOTIDE SEQUENCE [LARGE SCALE GENOMIC DNA]</scope>
    <source>
        <strain evidence="8">DSM 2379 / NBRC 103807 / OttBd1</strain>
    </source>
</reference>
<organism evidence="7 8">
    <name type="scientific">Pelobacter propionicus (strain DSM 2379 / NBRC 103807 / OttBd1)</name>
    <dbReference type="NCBI Taxonomy" id="338966"/>
    <lineage>
        <taxon>Bacteria</taxon>
        <taxon>Pseudomonadati</taxon>
        <taxon>Thermodesulfobacteriota</taxon>
        <taxon>Desulfuromonadia</taxon>
        <taxon>Desulfuromonadales</taxon>
        <taxon>Desulfuromonadaceae</taxon>
        <taxon>Pelobacter</taxon>
    </lineage>
</organism>
<dbReference type="GO" id="GO:0051082">
    <property type="term" value="F:unfolded protein binding"/>
    <property type="evidence" value="ECO:0007669"/>
    <property type="project" value="TreeGrafter"/>
</dbReference>
<dbReference type="KEGG" id="ppd:Ppro_2222"/>
<evidence type="ECO:0000256" key="3">
    <source>
        <dbReference type="ARBA" id="ARBA00022729"/>
    </source>
</evidence>
<evidence type="ECO:0000256" key="2">
    <source>
        <dbReference type="ARBA" id="ARBA00008441"/>
    </source>
</evidence>
<dbReference type="GO" id="GO:0030288">
    <property type="term" value="C:outer membrane-bounded periplasmic space"/>
    <property type="evidence" value="ECO:0007669"/>
    <property type="project" value="TreeGrafter"/>
</dbReference>
<dbReference type="PANTHER" id="PTHR38102">
    <property type="entry name" value="PERIPLASMIC CHAPERONE SPY"/>
    <property type="match status" value="1"/>
</dbReference>
<comment type="subcellular location">
    <subcellularLocation>
        <location evidence="1">Periplasm</location>
    </subcellularLocation>
</comment>
<dbReference type="AlphaFoldDB" id="A1AR59"/>
<dbReference type="OrthoDB" id="5406026at2"/>
<feature type="signal peptide" evidence="6">
    <location>
        <begin position="1"/>
        <end position="23"/>
    </location>
</feature>
<proteinExistence type="inferred from homology"/>
<dbReference type="Gene3D" id="1.20.120.1490">
    <property type="match status" value="1"/>
</dbReference>
<keyword evidence="4" id="KW-0574">Periplasm</keyword>
<comment type="similarity">
    <text evidence="2">Belongs to the CpxP/Spy family.</text>
</comment>
<name>A1AR59_PELPD</name>
<gene>
    <name evidence="7" type="ordered locus">Ppro_2222</name>
</gene>
<evidence type="ECO:0000256" key="4">
    <source>
        <dbReference type="ARBA" id="ARBA00022764"/>
    </source>
</evidence>
<evidence type="ECO:0008006" key="9">
    <source>
        <dbReference type="Google" id="ProtNLM"/>
    </source>
</evidence>
<keyword evidence="3 6" id="KW-0732">Signal</keyword>
<keyword evidence="8" id="KW-1185">Reference proteome</keyword>
<accession>A1AR59</accession>
<dbReference type="HOGENOM" id="CLU_1420270_0_0_7"/>
<dbReference type="InterPro" id="IPR052211">
    <property type="entry name" value="Cpx_auxiliary_protein"/>
</dbReference>
<dbReference type="RefSeq" id="WP_011736090.1">
    <property type="nucleotide sequence ID" value="NC_008609.1"/>
</dbReference>
<dbReference type="Pfam" id="PF07813">
    <property type="entry name" value="LTXXQ"/>
    <property type="match status" value="1"/>
</dbReference>
<dbReference type="EMBL" id="CP000482">
    <property type="protein sequence ID" value="ABK99829.1"/>
    <property type="molecule type" value="Genomic_DNA"/>
</dbReference>
<evidence type="ECO:0000313" key="7">
    <source>
        <dbReference type="EMBL" id="ABK99829.1"/>
    </source>
</evidence>
<evidence type="ECO:0000256" key="6">
    <source>
        <dbReference type="SAM" id="SignalP"/>
    </source>
</evidence>
<evidence type="ECO:0000256" key="5">
    <source>
        <dbReference type="SAM" id="MobiDB-lite"/>
    </source>
</evidence>
<evidence type="ECO:0000256" key="1">
    <source>
        <dbReference type="ARBA" id="ARBA00004418"/>
    </source>
</evidence>
<dbReference type="eggNOG" id="COG3678">
    <property type="taxonomic scope" value="Bacteria"/>
</dbReference>
<dbReference type="CDD" id="cd09916">
    <property type="entry name" value="CpxP_like"/>
    <property type="match status" value="1"/>
</dbReference>
<feature type="region of interest" description="Disordered" evidence="5">
    <location>
        <begin position="22"/>
        <end position="41"/>
    </location>
</feature>